<evidence type="ECO:0000313" key="5">
    <source>
        <dbReference type="RefSeq" id="XP_025048614.1"/>
    </source>
</evidence>
<proteinExistence type="predicted"/>
<evidence type="ECO:0000256" key="2">
    <source>
        <dbReference type="SAM" id="Coils"/>
    </source>
</evidence>
<protein>
    <submittedName>
        <fullName evidence="5 6">Coiled-coil domain-containing protein 102B isoform X1</fullName>
    </submittedName>
</protein>
<dbReference type="STRING" id="38654.A0A3Q0FR34"/>
<dbReference type="Proteomes" id="UP000189705">
    <property type="component" value="Unplaced"/>
</dbReference>
<dbReference type="Gene3D" id="6.10.250.2420">
    <property type="match status" value="1"/>
</dbReference>
<name>A0A3Q0FR34_ALLSI</name>
<keyword evidence="1 2" id="KW-0175">Coiled coil</keyword>
<reference evidence="5 6" key="1">
    <citation type="submission" date="2025-04" db="UniProtKB">
        <authorList>
            <consortium name="RefSeq"/>
        </authorList>
    </citation>
    <scope>IDENTIFICATION</scope>
</reference>
<dbReference type="AlphaFoldDB" id="A0A3Q0FR34"/>
<gene>
    <name evidence="5 6" type="primary">CCDC102B</name>
</gene>
<organism evidence="4 6">
    <name type="scientific">Alligator sinensis</name>
    <name type="common">Chinese alligator</name>
    <dbReference type="NCBI Taxonomy" id="38654"/>
    <lineage>
        <taxon>Eukaryota</taxon>
        <taxon>Metazoa</taxon>
        <taxon>Chordata</taxon>
        <taxon>Craniata</taxon>
        <taxon>Vertebrata</taxon>
        <taxon>Euteleostomi</taxon>
        <taxon>Archelosauria</taxon>
        <taxon>Archosauria</taxon>
        <taxon>Crocodylia</taxon>
        <taxon>Alligatoridae</taxon>
        <taxon>Alligatorinae</taxon>
        <taxon>Alligator</taxon>
    </lineage>
</organism>
<dbReference type="PANTHER" id="PTHR46292">
    <property type="entry name" value="COILED-COIL DOMAIN-CONTAINING PROTEIN 102A"/>
    <property type="match status" value="1"/>
</dbReference>
<evidence type="ECO:0000256" key="3">
    <source>
        <dbReference type="SAM" id="MobiDB-lite"/>
    </source>
</evidence>
<dbReference type="RefSeq" id="XP_025048615.1">
    <property type="nucleotide sequence ID" value="XM_025192830.1"/>
</dbReference>
<evidence type="ECO:0000313" key="4">
    <source>
        <dbReference type="Proteomes" id="UP000189705"/>
    </source>
</evidence>
<dbReference type="RefSeq" id="XP_025048614.1">
    <property type="nucleotide sequence ID" value="XM_025192829.1"/>
</dbReference>
<evidence type="ECO:0000256" key="1">
    <source>
        <dbReference type="ARBA" id="ARBA00023054"/>
    </source>
</evidence>
<sequence>MDLDSVPKLDEETEIFRTQQRQTYELLGIGQGTGISCDSSLPSERSYPYSSHHPCVHINSSNDWGISEELRIRELEEIKSRAAQMEKTMRWWSDCTANWREKWSKVRVERNKAREEGRQLRLQLETTMKELSVLKKMNQDLAKEKEELKAEIAQKKKYSFLEVPYLREDGHQFMSLEQEPVKEVVKNNIICGMKDSCKDMKITEDMIRDNQDTRFSLQLHDSLIEGSLGRCHEKPRQRMESIAQPLENESISVSALHLHLDETQDVLQKERQMNLFLEVEKLESDLSLWKWKYEEMRQSKMENLKQLERLQSENASEWGKREIIDAEKQGLKRENRMLKAQVKEIQELVDRKNELAPSNLASDSEMAQNELLKKNKEILDLQHAHNKLNKQYQDKVAELMHTNKIVEQHEAEVKQLRIRVEDLKRGLNQAEDELDDSLNQIRKLQRSLDEQTEANNNLQVHLNHLKSRLKSQQKVSSGLGIKQSSLCVAGDSTETMSEDEGDQHAS</sequence>
<feature type="coiled-coil region" evidence="2">
    <location>
        <begin position="293"/>
        <end position="468"/>
    </location>
</feature>
<feature type="coiled-coil region" evidence="2">
    <location>
        <begin position="110"/>
        <end position="158"/>
    </location>
</feature>
<dbReference type="CTD" id="79839"/>
<dbReference type="PANTHER" id="PTHR46292:SF2">
    <property type="entry name" value="COILED-COIL DOMAIN-CONTAINING PROTEIN 102B"/>
    <property type="match status" value="1"/>
</dbReference>
<feature type="compositionally biased region" description="Acidic residues" evidence="3">
    <location>
        <begin position="496"/>
        <end position="506"/>
    </location>
</feature>
<evidence type="ECO:0000313" key="6">
    <source>
        <dbReference type="RefSeq" id="XP_025048615.1"/>
    </source>
</evidence>
<keyword evidence="4" id="KW-1185">Reference proteome</keyword>
<accession>A0A3Q0FR34</accession>
<dbReference type="GeneID" id="102369176"/>
<feature type="region of interest" description="Disordered" evidence="3">
    <location>
        <begin position="486"/>
        <end position="506"/>
    </location>
</feature>